<dbReference type="PANTHER" id="PTHR30026:SF20">
    <property type="entry name" value="OUTER MEMBRANE PROTEIN TOLC"/>
    <property type="match status" value="1"/>
</dbReference>
<evidence type="ECO:0000313" key="10">
    <source>
        <dbReference type="Proteomes" id="UP001200145"/>
    </source>
</evidence>
<dbReference type="SUPFAM" id="SSF56954">
    <property type="entry name" value="Outer membrane efflux proteins (OEP)"/>
    <property type="match status" value="1"/>
</dbReference>
<evidence type="ECO:0000256" key="1">
    <source>
        <dbReference type="ARBA" id="ARBA00004442"/>
    </source>
</evidence>
<evidence type="ECO:0000256" key="2">
    <source>
        <dbReference type="ARBA" id="ARBA00007613"/>
    </source>
</evidence>
<evidence type="ECO:0000256" key="5">
    <source>
        <dbReference type="ARBA" id="ARBA00022692"/>
    </source>
</evidence>
<keyword evidence="7" id="KW-0998">Cell outer membrane</keyword>
<keyword evidence="5" id="KW-0812">Transmembrane</keyword>
<feature type="chain" id="PRO_5046466398" evidence="8">
    <location>
        <begin position="24"/>
        <end position="489"/>
    </location>
</feature>
<comment type="similarity">
    <text evidence="2">Belongs to the outer membrane factor (OMF) (TC 1.B.17) family.</text>
</comment>
<dbReference type="EMBL" id="JAKEVY010000004">
    <property type="protein sequence ID" value="MCF1716299.1"/>
    <property type="molecule type" value="Genomic_DNA"/>
</dbReference>
<gene>
    <name evidence="9" type="ORF">L0U88_16775</name>
</gene>
<keyword evidence="10" id="KW-1185">Reference proteome</keyword>
<evidence type="ECO:0000256" key="3">
    <source>
        <dbReference type="ARBA" id="ARBA00022448"/>
    </source>
</evidence>
<protein>
    <submittedName>
        <fullName evidence="9">TolC family protein</fullName>
    </submittedName>
</protein>
<feature type="signal peptide" evidence="8">
    <location>
        <begin position="1"/>
        <end position="23"/>
    </location>
</feature>
<evidence type="ECO:0000256" key="8">
    <source>
        <dbReference type="SAM" id="SignalP"/>
    </source>
</evidence>
<keyword evidence="4" id="KW-1134">Transmembrane beta strand</keyword>
<comment type="subcellular location">
    <subcellularLocation>
        <location evidence="1">Cell outer membrane</location>
    </subcellularLocation>
</comment>
<accession>A0ABS9BM69</accession>
<name>A0ABS9BM69_9BACT</name>
<dbReference type="PANTHER" id="PTHR30026">
    <property type="entry name" value="OUTER MEMBRANE PROTEIN TOLC"/>
    <property type="match status" value="1"/>
</dbReference>
<proteinExistence type="inferred from homology"/>
<dbReference type="Gene3D" id="1.20.1600.10">
    <property type="entry name" value="Outer membrane efflux proteins (OEP)"/>
    <property type="match status" value="1"/>
</dbReference>
<dbReference type="InterPro" id="IPR051906">
    <property type="entry name" value="TolC-like"/>
</dbReference>
<evidence type="ECO:0000256" key="4">
    <source>
        <dbReference type="ARBA" id="ARBA00022452"/>
    </source>
</evidence>
<dbReference type="InterPro" id="IPR003423">
    <property type="entry name" value="OMP_efflux"/>
</dbReference>
<evidence type="ECO:0000256" key="6">
    <source>
        <dbReference type="ARBA" id="ARBA00023136"/>
    </source>
</evidence>
<reference evidence="9 10" key="1">
    <citation type="submission" date="2022-01" db="EMBL/GenBank/DDBJ databases">
        <title>Flavihumibacter sp. nov., isolated from sediment of a river.</title>
        <authorList>
            <person name="Liu H."/>
        </authorList>
    </citation>
    <scope>NUCLEOTIDE SEQUENCE [LARGE SCALE GENOMIC DNA]</scope>
    <source>
        <strain evidence="9 10">RY-1</strain>
    </source>
</reference>
<sequence>MRFFKRLSYCLLLGMGLGLESQAQEEWDLRRCVEYAIANNISTKQADVQRRISELLYKQGKKAWVPSADFNTNTGYQFGRSIDPTTNLFTNQQLLFQGFQFNTNVTIFNWNRITNTMLASKFEAEAALADVERNKNDLALNVATAYLTALLSKVQVDIVEVQVKQSQSQLNDTRKRVEAGTVPELNAVDLEAQLARDSSSLITAQSTYELNLLSLKALLALDAGAPFAISVPPVDRIPVDPIAELEPEMVYQMALQNQPVIKANDLRKKSLEYNIKSAKAGLYPSFFAFGGLASNFASSNRKITGANFLGYNAPNPANGAVNVNGTLVPIQSPNVQITQGNKNFGELWTGWGTQMSNNFRQNIGVGVSIPILGGWQARTNYERAKLNLANAELVIDQGNLQLKNNIYNAYTSAVAAMQKYNAARSSVNAAERSYNFTLRRYELGLLSTLELITSQTNLTRSKIDMVNAQFDYVFRMKVLEFYKGQGIKL</sequence>
<dbReference type="Pfam" id="PF02321">
    <property type="entry name" value="OEP"/>
    <property type="match status" value="2"/>
</dbReference>
<keyword evidence="3" id="KW-0813">Transport</keyword>
<dbReference type="RefSeq" id="WP_234867364.1">
    <property type="nucleotide sequence ID" value="NZ_JAKEVY010000004.1"/>
</dbReference>
<keyword evidence="8" id="KW-0732">Signal</keyword>
<evidence type="ECO:0000256" key="7">
    <source>
        <dbReference type="ARBA" id="ARBA00023237"/>
    </source>
</evidence>
<comment type="caution">
    <text evidence="9">The sequence shown here is derived from an EMBL/GenBank/DDBJ whole genome shotgun (WGS) entry which is preliminary data.</text>
</comment>
<evidence type="ECO:0000313" key="9">
    <source>
        <dbReference type="EMBL" id="MCF1716299.1"/>
    </source>
</evidence>
<organism evidence="9 10">
    <name type="scientific">Flavihumibacter fluminis</name>
    <dbReference type="NCBI Taxonomy" id="2909236"/>
    <lineage>
        <taxon>Bacteria</taxon>
        <taxon>Pseudomonadati</taxon>
        <taxon>Bacteroidota</taxon>
        <taxon>Chitinophagia</taxon>
        <taxon>Chitinophagales</taxon>
        <taxon>Chitinophagaceae</taxon>
        <taxon>Flavihumibacter</taxon>
    </lineage>
</organism>
<keyword evidence="6" id="KW-0472">Membrane</keyword>
<dbReference type="Proteomes" id="UP001200145">
    <property type="component" value="Unassembled WGS sequence"/>
</dbReference>